<accession>A0ABR9EFU6</accession>
<dbReference type="EMBL" id="AQGV01000014">
    <property type="protein sequence ID" value="MBE0369861.1"/>
    <property type="molecule type" value="Genomic_DNA"/>
</dbReference>
<evidence type="ECO:0000256" key="1">
    <source>
        <dbReference type="ARBA" id="ARBA00001206"/>
    </source>
</evidence>
<comment type="similarity">
    <text evidence="14 16">Belongs to the type III pantothenate kinase family.</text>
</comment>
<organism evidence="17 18">
    <name type="scientific">Pseudoalteromonas aurantia 208</name>
    <dbReference type="NCBI Taxonomy" id="1314867"/>
    <lineage>
        <taxon>Bacteria</taxon>
        <taxon>Pseudomonadati</taxon>
        <taxon>Pseudomonadota</taxon>
        <taxon>Gammaproteobacteria</taxon>
        <taxon>Alteromonadales</taxon>
        <taxon>Pseudoalteromonadaceae</taxon>
        <taxon>Pseudoalteromonas</taxon>
    </lineage>
</organism>
<evidence type="ECO:0000256" key="8">
    <source>
        <dbReference type="ARBA" id="ARBA00022679"/>
    </source>
</evidence>
<comment type="subcellular location">
    <subcellularLocation>
        <location evidence="3 16">Cytoplasm</location>
    </subcellularLocation>
</comment>
<keyword evidence="9 16" id="KW-0547">Nucleotide-binding</keyword>
<dbReference type="HAMAP" id="MF_01274">
    <property type="entry name" value="Pantothen_kinase_3"/>
    <property type="match status" value="1"/>
</dbReference>
<keyword evidence="12 16" id="KW-0630">Potassium</keyword>
<keyword evidence="18" id="KW-1185">Reference proteome</keyword>
<comment type="catalytic activity">
    <reaction evidence="1 16">
        <text>(R)-pantothenate + ATP = (R)-4'-phosphopantothenate + ADP + H(+)</text>
        <dbReference type="Rhea" id="RHEA:16373"/>
        <dbReference type="ChEBI" id="CHEBI:10986"/>
        <dbReference type="ChEBI" id="CHEBI:15378"/>
        <dbReference type="ChEBI" id="CHEBI:29032"/>
        <dbReference type="ChEBI" id="CHEBI:30616"/>
        <dbReference type="ChEBI" id="CHEBI:456216"/>
        <dbReference type="EC" id="2.7.1.33"/>
    </reaction>
</comment>
<reference evidence="17 18" key="1">
    <citation type="submission" date="2015-03" db="EMBL/GenBank/DDBJ databases">
        <title>Genome sequence of Pseudoalteromonas aurantia.</title>
        <authorList>
            <person name="Xie B.-B."/>
            <person name="Rong J.-C."/>
            <person name="Qin Q.-L."/>
            <person name="Zhang Y.-Z."/>
        </authorList>
    </citation>
    <scope>NUCLEOTIDE SEQUENCE [LARGE SCALE GENOMIC DNA]</scope>
    <source>
        <strain evidence="17 18">208</strain>
    </source>
</reference>
<evidence type="ECO:0000256" key="11">
    <source>
        <dbReference type="ARBA" id="ARBA00022840"/>
    </source>
</evidence>
<feature type="binding site" evidence="16">
    <location>
        <begin position="86"/>
        <end position="89"/>
    </location>
    <ligand>
        <name>substrate</name>
    </ligand>
</feature>
<dbReference type="GO" id="GO:0016301">
    <property type="term" value="F:kinase activity"/>
    <property type="evidence" value="ECO:0007669"/>
    <property type="project" value="UniProtKB-KW"/>
</dbReference>
<name>A0ABR9EFU6_9GAMM</name>
<feature type="binding site" evidence="16">
    <location>
        <begin position="6"/>
        <end position="13"/>
    </location>
    <ligand>
        <name>ATP</name>
        <dbReference type="ChEBI" id="CHEBI:30616"/>
    </ligand>
</feature>
<keyword evidence="16" id="KW-0479">Metal-binding</keyword>
<evidence type="ECO:0000313" key="17">
    <source>
        <dbReference type="EMBL" id="MBE0369861.1"/>
    </source>
</evidence>
<dbReference type="NCBIfam" id="TIGR00671">
    <property type="entry name" value="baf"/>
    <property type="match status" value="1"/>
</dbReference>
<dbReference type="Gene3D" id="3.30.420.40">
    <property type="match status" value="2"/>
</dbReference>
<evidence type="ECO:0000256" key="4">
    <source>
        <dbReference type="ARBA" id="ARBA00005225"/>
    </source>
</evidence>
<proteinExistence type="inferred from homology"/>
<protein>
    <recommendedName>
        <fullName evidence="15 16">Type III pantothenate kinase</fullName>
        <ecNumber evidence="6 16">2.7.1.33</ecNumber>
    </recommendedName>
    <alternativeName>
        <fullName evidence="16">PanK-III</fullName>
    </alternativeName>
    <alternativeName>
        <fullName evidence="16">Pantothenic acid kinase</fullName>
    </alternativeName>
</protein>
<comment type="cofactor">
    <cofactor evidence="2">
        <name>K(+)</name>
        <dbReference type="ChEBI" id="CHEBI:29103"/>
    </cofactor>
</comment>
<dbReference type="Pfam" id="PF03309">
    <property type="entry name" value="Pan_kinase"/>
    <property type="match status" value="1"/>
</dbReference>
<gene>
    <name evidence="16 17" type="primary">coaX</name>
    <name evidence="17" type="ORF">PAUR_a4447</name>
</gene>
<feature type="binding site" evidence="16">
    <location>
        <position position="164"/>
    </location>
    <ligand>
        <name>substrate</name>
    </ligand>
</feature>
<evidence type="ECO:0000256" key="5">
    <source>
        <dbReference type="ARBA" id="ARBA00011738"/>
    </source>
</evidence>
<dbReference type="PANTHER" id="PTHR34265:SF1">
    <property type="entry name" value="TYPE III PANTOTHENATE KINASE"/>
    <property type="match status" value="1"/>
</dbReference>
<evidence type="ECO:0000256" key="10">
    <source>
        <dbReference type="ARBA" id="ARBA00022777"/>
    </source>
</evidence>
<keyword evidence="10 16" id="KW-0418">Kinase</keyword>
<keyword evidence="11 16" id="KW-0067">ATP-binding</keyword>
<evidence type="ECO:0000256" key="12">
    <source>
        <dbReference type="ARBA" id="ARBA00022958"/>
    </source>
</evidence>
<evidence type="ECO:0000256" key="14">
    <source>
        <dbReference type="ARBA" id="ARBA00038036"/>
    </source>
</evidence>
<keyword evidence="13 16" id="KW-0173">Coenzyme A biosynthesis</keyword>
<evidence type="ECO:0000256" key="15">
    <source>
        <dbReference type="ARBA" id="ARBA00040883"/>
    </source>
</evidence>
<evidence type="ECO:0000256" key="13">
    <source>
        <dbReference type="ARBA" id="ARBA00022993"/>
    </source>
</evidence>
<dbReference type="SUPFAM" id="SSF53067">
    <property type="entry name" value="Actin-like ATPase domain"/>
    <property type="match status" value="2"/>
</dbReference>
<evidence type="ECO:0000313" key="18">
    <source>
        <dbReference type="Proteomes" id="UP000615755"/>
    </source>
</evidence>
<feature type="binding site" evidence="16">
    <location>
        <position position="79"/>
    </location>
    <ligand>
        <name>substrate</name>
    </ligand>
</feature>
<keyword evidence="7 16" id="KW-0963">Cytoplasm</keyword>
<feature type="binding site" evidence="16">
    <location>
        <position position="112"/>
    </location>
    <ligand>
        <name>ATP</name>
        <dbReference type="ChEBI" id="CHEBI:30616"/>
    </ligand>
</feature>
<dbReference type="RefSeq" id="WP_192509051.1">
    <property type="nucleotide sequence ID" value="NZ_AQGV01000014.1"/>
</dbReference>
<evidence type="ECO:0000256" key="3">
    <source>
        <dbReference type="ARBA" id="ARBA00004496"/>
    </source>
</evidence>
<comment type="caution">
    <text evidence="17">The sequence shown here is derived from an EMBL/GenBank/DDBJ whole genome shotgun (WGS) entry which is preliminary data.</text>
</comment>
<dbReference type="CDD" id="cd24015">
    <property type="entry name" value="ASKHA_NBD_PanK-III"/>
    <property type="match status" value="1"/>
</dbReference>
<evidence type="ECO:0000256" key="2">
    <source>
        <dbReference type="ARBA" id="ARBA00001958"/>
    </source>
</evidence>
<comment type="pathway">
    <text evidence="4 16">Cofactor biosynthesis; coenzyme A biosynthesis; CoA from (R)-pantothenate: step 1/5.</text>
</comment>
<comment type="subunit">
    <text evidence="5 16">Homodimer.</text>
</comment>
<dbReference type="InterPro" id="IPR043129">
    <property type="entry name" value="ATPase_NBD"/>
</dbReference>
<evidence type="ECO:0000256" key="6">
    <source>
        <dbReference type="ARBA" id="ARBA00012102"/>
    </source>
</evidence>
<dbReference type="Proteomes" id="UP000615755">
    <property type="component" value="Unassembled WGS sequence"/>
</dbReference>
<feature type="binding site" evidence="16">
    <location>
        <position position="109"/>
    </location>
    <ligand>
        <name>K(+)</name>
        <dbReference type="ChEBI" id="CHEBI:29103"/>
    </ligand>
</feature>
<dbReference type="EC" id="2.7.1.33" evidence="6 16"/>
<evidence type="ECO:0000256" key="9">
    <source>
        <dbReference type="ARBA" id="ARBA00022741"/>
    </source>
</evidence>
<evidence type="ECO:0000256" key="16">
    <source>
        <dbReference type="HAMAP-Rule" id="MF_01274"/>
    </source>
</evidence>
<keyword evidence="8 16" id="KW-0808">Transferase</keyword>
<comment type="cofactor">
    <cofactor evidence="16">
        <name>NH4(+)</name>
        <dbReference type="ChEBI" id="CHEBI:28938"/>
    </cofactor>
    <cofactor evidence="16">
        <name>K(+)</name>
        <dbReference type="ChEBI" id="CHEBI:29103"/>
    </cofactor>
    <text evidence="16">A monovalent cation. Ammonium or potassium.</text>
</comment>
<dbReference type="InterPro" id="IPR004619">
    <property type="entry name" value="Type_III_PanK"/>
</dbReference>
<evidence type="ECO:0000256" key="7">
    <source>
        <dbReference type="ARBA" id="ARBA00022490"/>
    </source>
</evidence>
<feature type="active site" description="Proton acceptor" evidence="16">
    <location>
        <position position="88"/>
    </location>
</feature>
<sequence length="233" mass="25382">MRLLIDVGNTAVKVGIQQQGKITRIDEVDIPWQHIEEIVVAQVGSSNLLSAIELKAQQHGIELRHACVSPELGAIKCAYKQYQNLGIDRWLTVIAAHYLYDSKDCVIIDSGTATKVDVVTRAGGHLGGWILPGLDMMIASLLANTEKVFSDDVSAFEQSLGLNTPNAVKNGALVATLGAVYSGIARLPCDFSQVQVIFAGGYGELLQQHFDKPSVFVDDLVLRGLNYWSDFVR</sequence>
<comment type="function">
    <text evidence="16">Catalyzes the phosphorylation of pantothenate (Pan), the first step in CoA biosynthesis.</text>
</comment>
<dbReference type="PANTHER" id="PTHR34265">
    <property type="entry name" value="TYPE III PANTOTHENATE KINASE"/>
    <property type="match status" value="1"/>
</dbReference>